<dbReference type="InterPro" id="IPR003439">
    <property type="entry name" value="ABC_transporter-like_ATP-bd"/>
</dbReference>
<proteinExistence type="predicted"/>
<evidence type="ECO:0000259" key="5">
    <source>
        <dbReference type="PROSITE" id="PS50893"/>
    </source>
</evidence>
<dbReference type="GO" id="GO:0055085">
    <property type="term" value="P:transmembrane transport"/>
    <property type="evidence" value="ECO:0007669"/>
    <property type="project" value="UniProtKB-ARBA"/>
</dbReference>
<dbReference type="InterPro" id="IPR027417">
    <property type="entry name" value="P-loop_NTPase"/>
</dbReference>
<dbReference type="Proteomes" id="UP000219621">
    <property type="component" value="Unassembled WGS sequence"/>
</dbReference>
<evidence type="ECO:0000313" key="7">
    <source>
        <dbReference type="Proteomes" id="UP000219621"/>
    </source>
</evidence>
<dbReference type="GO" id="GO:0005524">
    <property type="term" value="F:ATP binding"/>
    <property type="evidence" value="ECO:0007669"/>
    <property type="project" value="UniProtKB-KW"/>
</dbReference>
<evidence type="ECO:0000256" key="2">
    <source>
        <dbReference type="ARBA" id="ARBA00022448"/>
    </source>
</evidence>
<dbReference type="GO" id="GO:0005886">
    <property type="term" value="C:plasma membrane"/>
    <property type="evidence" value="ECO:0007669"/>
    <property type="project" value="UniProtKB-SubCell"/>
</dbReference>
<reference evidence="6 7" key="1">
    <citation type="submission" date="2017-09" db="EMBL/GenBank/DDBJ databases">
        <authorList>
            <person name="Ehlers B."/>
            <person name="Leendertz F.H."/>
        </authorList>
    </citation>
    <scope>NUCLEOTIDE SEQUENCE [LARGE SCALE GENOMIC DNA]</scope>
    <source>
        <strain evidence="6 7">USBA 140</strain>
    </source>
</reference>
<feature type="domain" description="ABC transporter" evidence="5">
    <location>
        <begin position="9"/>
        <end position="255"/>
    </location>
</feature>
<dbReference type="Pfam" id="PF08352">
    <property type="entry name" value="oligo_HPY"/>
    <property type="match status" value="1"/>
</dbReference>
<dbReference type="FunFam" id="3.40.50.300:FF:000016">
    <property type="entry name" value="Oligopeptide ABC transporter ATP-binding component"/>
    <property type="match status" value="1"/>
</dbReference>
<dbReference type="PANTHER" id="PTHR43776">
    <property type="entry name" value="TRANSPORT ATP-BINDING PROTEIN"/>
    <property type="match status" value="1"/>
</dbReference>
<dbReference type="Pfam" id="PF00005">
    <property type="entry name" value="ABC_tran"/>
    <property type="match status" value="1"/>
</dbReference>
<dbReference type="SMART" id="SM00382">
    <property type="entry name" value="AAA"/>
    <property type="match status" value="1"/>
</dbReference>
<dbReference type="OrthoDB" id="37801at2"/>
<comment type="subcellular location">
    <subcellularLocation>
        <location evidence="1">Cell inner membrane</location>
        <topology evidence="1">Peripheral membrane protein</topology>
    </subcellularLocation>
</comment>
<dbReference type="RefSeq" id="WP_097280374.1">
    <property type="nucleotide sequence ID" value="NZ_OCNJ01000007.1"/>
</dbReference>
<dbReference type="Gene3D" id="3.40.50.300">
    <property type="entry name" value="P-loop containing nucleotide triphosphate hydrolases"/>
    <property type="match status" value="1"/>
</dbReference>
<dbReference type="SUPFAM" id="SSF52540">
    <property type="entry name" value="P-loop containing nucleoside triphosphate hydrolases"/>
    <property type="match status" value="1"/>
</dbReference>
<keyword evidence="3" id="KW-0547">Nucleotide-binding</keyword>
<accession>A0A286GT77</accession>
<keyword evidence="4 6" id="KW-0067">ATP-binding</keyword>
<organism evidence="6 7">
    <name type="scientific">Caenispirillum bisanense</name>
    <dbReference type="NCBI Taxonomy" id="414052"/>
    <lineage>
        <taxon>Bacteria</taxon>
        <taxon>Pseudomonadati</taxon>
        <taxon>Pseudomonadota</taxon>
        <taxon>Alphaproteobacteria</taxon>
        <taxon>Rhodospirillales</taxon>
        <taxon>Novispirillaceae</taxon>
        <taxon>Caenispirillum</taxon>
    </lineage>
</organism>
<evidence type="ECO:0000256" key="4">
    <source>
        <dbReference type="ARBA" id="ARBA00022840"/>
    </source>
</evidence>
<dbReference type="GO" id="GO:0015833">
    <property type="term" value="P:peptide transport"/>
    <property type="evidence" value="ECO:0007669"/>
    <property type="project" value="InterPro"/>
</dbReference>
<dbReference type="PROSITE" id="PS00211">
    <property type="entry name" value="ABC_TRANSPORTER_1"/>
    <property type="match status" value="1"/>
</dbReference>
<dbReference type="CDD" id="cd03257">
    <property type="entry name" value="ABC_NikE_OppD_transporters"/>
    <property type="match status" value="1"/>
</dbReference>
<sequence length="323" mass="35496">MTRPGDPIMKIRDVTRTYQVSQGLFRGRRPLQALRGITLDIPKGRVLGLVGESGCGKSTLAQILLGLDRPTGGEILFEDRPIADYGRKVFGSRIQPIFQDPYSSLNPRKTVRQLIEMPLVVHGNRDSADRERRVRRMLDLMGMPSRVIDAYPAQMSGGQRQRIAIARALVTEPDVVICDEPTSALDVSVQAQVLNLLMDLRAEFDLTYLFISHDLGVVEHISDRVAVMYLGQIVEEADAETLFRAPAHPYTKALLASILVPDPHRGPPSVPLKAVQPDAMNLPSGCVFHPRCAEAVATCSVTAPDESVVGDHRTRCVVGLPSH</sequence>
<dbReference type="InterPro" id="IPR017871">
    <property type="entry name" value="ABC_transporter-like_CS"/>
</dbReference>
<dbReference type="NCBIfam" id="TIGR01727">
    <property type="entry name" value="oligo_HPY"/>
    <property type="match status" value="1"/>
</dbReference>
<dbReference type="InterPro" id="IPR013563">
    <property type="entry name" value="Oligopep_ABC_C"/>
</dbReference>
<name>A0A286GT77_9PROT</name>
<protein>
    <submittedName>
        <fullName evidence="6">Peptide/nickel transport system ATP-binding protein</fullName>
    </submittedName>
</protein>
<evidence type="ECO:0000256" key="3">
    <source>
        <dbReference type="ARBA" id="ARBA00022741"/>
    </source>
</evidence>
<keyword evidence="2" id="KW-0813">Transport</keyword>
<dbReference type="AlphaFoldDB" id="A0A286GT77"/>
<keyword evidence="7" id="KW-1185">Reference proteome</keyword>
<dbReference type="PROSITE" id="PS50893">
    <property type="entry name" value="ABC_TRANSPORTER_2"/>
    <property type="match status" value="1"/>
</dbReference>
<dbReference type="InterPro" id="IPR050319">
    <property type="entry name" value="ABC_transp_ATP-bind"/>
</dbReference>
<evidence type="ECO:0000256" key="1">
    <source>
        <dbReference type="ARBA" id="ARBA00004417"/>
    </source>
</evidence>
<dbReference type="InterPro" id="IPR003593">
    <property type="entry name" value="AAA+_ATPase"/>
</dbReference>
<dbReference type="GO" id="GO:0016887">
    <property type="term" value="F:ATP hydrolysis activity"/>
    <property type="evidence" value="ECO:0007669"/>
    <property type="project" value="InterPro"/>
</dbReference>
<evidence type="ECO:0000313" key="6">
    <source>
        <dbReference type="EMBL" id="SOD98279.1"/>
    </source>
</evidence>
<gene>
    <name evidence="6" type="ORF">SAMN05421508_107282</name>
</gene>
<dbReference type="EMBL" id="OCNJ01000007">
    <property type="protein sequence ID" value="SOD98279.1"/>
    <property type="molecule type" value="Genomic_DNA"/>
</dbReference>